<dbReference type="EMBL" id="JARKIE010000016">
    <property type="protein sequence ID" value="KAJ7701787.1"/>
    <property type="molecule type" value="Genomic_DNA"/>
</dbReference>
<organism evidence="2 3">
    <name type="scientific">Mycena rosella</name>
    <name type="common">Pink bonnet</name>
    <name type="synonym">Agaricus rosellus</name>
    <dbReference type="NCBI Taxonomy" id="1033263"/>
    <lineage>
        <taxon>Eukaryota</taxon>
        <taxon>Fungi</taxon>
        <taxon>Dikarya</taxon>
        <taxon>Basidiomycota</taxon>
        <taxon>Agaricomycotina</taxon>
        <taxon>Agaricomycetes</taxon>
        <taxon>Agaricomycetidae</taxon>
        <taxon>Agaricales</taxon>
        <taxon>Marasmiineae</taxon>
        <taxon>Mycenaceae</taxon>
        <taxon>Mycena</taxon>
    </lineage>
</organism>
<evidence type="ECO:0000256" key="1">
    <source>
        <dbReference type="SAM" id="MobiDB-lite"/>
    </source>
</evidence>
<comment type="caution">
    <text evidence="2">The sequence shown here is derived from an EMBL/GenBank/DDBJ whole genome shotgun (WGS) entry which is preliminary data.</text>
</comment>
<dbReference type="AlphaFoldDB" id="A0AAD7DWZ2"/>
<proteinExistence type="predicted"/>
<feature type="region of interest" description="Disordered" evidence="1">
    <location>
        <begin position="222"/>
        <end position="272"/>
    </location>
</feature>
<feature type="compositionally biased region" description="Pro residues" evidence="1">
    <location>
        <begin position="245"/>
        <end position="259"/>
    </location>
</feature>
<sequence>MADYALYTGERDAKEPAAADFLKKLNAHLRSHGVTAVAEKIVEAGDRFKHGSPADKWFNMIQSDPVKATERADWGAFCTAFKERFKGATPISKPAAQLEAELGRMRIEMGNLAKGSIQVGDREVYVLADFVERVHDAVADVDAGAKNVGMWDFYTALPAVLQEAIGGVVPASWSAMTTALSRVPQSKVEVAAAQYREQKGMAEQVDALQRKLASMSMAASRITPTAPRVGPNPAPPVASSGTPNAPNPPPLNPPAPATPAAPVAPANGKRAPLTKSQKDLLLVVLRECVRRTRPDTPVGRAGYAQDIALWHEKYRKVPRSSLQLEITGYPLSPGIAPPCSGECWRCGVATSPSHTKSPAGCAPRAELPALETTLRALAGTWLGRVDLRPPGAVAAVHVVEVVKLVPWYEGEDEASGETADVAEGFVNGLQ</sequence>
<name>A0AAD7DWZ2_MYCRO</name>
<evidence type="ECO:0000313" key="2">
    <source>
        <dbReference type="EMBL" id="KAJ7701787.1"/>
    </source>
</evidence>
<gene>
    <name evidence="2" type="ORF">B0H17DRAFT_1128025</name>
</gene>
<reference evidence="2" key="1">
    <citation type="submission" date="2023-03" db="EMBL/GenBank/DDBJ databases">
        <title>Massive genome expansion in bonnet fungi (Mycena s.s.) driven by repeated elements and novel gene families across ecological guilds.</title>
        <authorList>
            <consortium name="Lawrence Berkeley National Laboratory"/>
            <person name="Harder C.B."/>
            <person name="Miyauchi S."/>
            <person name="Viragh M."/>
            <person name="Kuo A."/>
            <person name="Thoen E."/>
            <person name="Andreopoulos B."/>
            <person name="Lu D."/>
            <person name="Skrede I."/>
            <person name="Drula E."/>
            <person name="Henrissat B."/>
            <person name="Morin E."/>
            <person name="Kohler A."/>
            <person name="Barry K."/>
            <person name="LaButti K."/>
            <person name="Morin E."/>
            <person name="Salamov A."/>
            <person name="Lipzen A."/>
            <person name="Mereny Z."/>
            <person name="Hegedus B."/>
            <person name="Baldrian P."/>
            <person name="Stursova M."/>
            <person name="Weitz H."/>
            <person name="Taylor A."/>
            <person name="Grigoriev I.V."/>
            <person name="Nagy L.G."/>
            <person name="Martin F."/>
            <person name="Kauserud H."/>
        </authorList>
    </citation>
    <scope>NUCLEOTIDE SEQUENCE</scope>
    <source>
        <strain evidence="2">CBHHK067</strain>
    </source>
</reference>
<keyword evidence="3" id="KW-1185">Reference proteome</keyword>
<dbReference type="Proteomes" id="UP001221757">
    <property type="component" value="Unassembled WGS sequence"/>
</dbReference>
<accession>A0AAD7DWZ2</accession>
<protein>
    <submittedName>
        <fullName evidence="2">Uncharacterized protein</fullName>
    </submittedName>
</protein>
<evidence type="ECO:0000313" key="3">
    <source>
        <dbReference type="Proteomes" id="UP001221757"/>
    </source>
</evidence>